<gene>
    <name evidence="2" type="ORF">CBOVIS_LOCUS4600</name>
</gene>
<sequence length="155" mass="17922">MKILTIFAVLAFTTASTASAFWRELTRKFFHRLSPQEATVSNHLMLMLQYINLNQRPFFNTLFRTDAKNAFPNHITPDQFFNFAYTNKAFRDALKVKVVSGPRKISSQQMEFVYETTYCDIGLKSCTKKRFKRKAIISPKSDSKSGWGFDSLRPA</sequence>
<reference evidence="2 3" key="1">
    <citation type="submission" date="2020-04" db="EMBL/GenBank/DDBJ databases">
        <authorList>
            <person name="Laetsch R D."/>
            <person name="Stevens L."/>
            <person name="Kumar S."/>
            <person name="Blaxter L. M."/>
        </authorList>
    </citation>
    <scope>NUCLEOTIDE SEQUENCE [LARGE SCALE GENOMIC DNA]</scope>
</reference>
<name>A0A8S1ER56_9PELO</name>
<dbReference type="EMBL" id="CADEPM010000003">
    <property type="protein sequence ID" value="CAB3401919.1"/>
    <property type="molecule type" value="Genomic_DNA"/>
</dbReference>
<evidence type="ECO:0000313" key="3">
    <source>
        <dbReference type="Proteomes" id="UP000494206"/>
    </source>
</evidence>
<proteinExistence type="predicted"/>
<evidence type="ECO:0000313" key="2">
    <source>
        <dbReference type="EMBL" id="CAB3401919.1"/>
    </source>
</evidence>
<evidence type="ECO:0008006" key="4">
    <source>
        <dbReference type="Google" id="ProtNLM"/>
    </source>
</evidence>
<dbReference type="Proteomes" id="UP000494206">
    <property type="component" value="Unassembled WGS sequence"/>
</dbReference>
<evidence type="ECO:0000256" key="1">
    <source>
        <dbReference type="SAM" id="SignalP"/>
    </source>
</evidence>
<accession>A0A8S1ER56</accession>
<protein>
    <recommendedName>
        <fullName evidence="4">Cathepsin propeptide inhibitor domain-containing protein</fullName>
    </recommendedName>
</protein>
<organism evidence="2 3">
    <name type="scientific">Caenorhabditis bovis</name>
    <dbReference type="NCBI Taxonomy" id="2654633"/>
    <lineage>
        <taxon>Eukaryota</taxon>
        <taxon>Metazoa</taxon>
        <taxon>Ecdysozoa</taxon>
        <taxon>Nematoda</taxon>
        <taxon>Chromadorea</taxon>
        <taxon>Rhabditida</taxon>
        <taxon>Rhabditina</taxon>
        <taxon>Rhabditomorpha</taxon>
        <taxon>Rhabditoidea</taxon>
        <taxon>Rhabditidae</taxon>
        <taxon>Peloderinae</taxon>
        <taxon>Caenorhabditis</taxon>
    </lineage>
</organism>
<comment type="caution">
    <text evidence="2">The sequence shown here is derived from an EMBL/GenBank/DDBJ whole genome shotgun (WGS) entry which is preliminary data.</text>
</comment>
<keyword evidence="3" id="KW-1185">Reference proteome</keyword>
<dbReference type="AlphaFoldDB" id="A0A8S1ER56"/>
<feature type="chain" id="PRO_5035915312" description="Cathepsin propeptide inhibitor domain-containing protein" evidence="1">
    <location>
        <begin position="21"/>
        <end position="155"/>
    </location>
</feature>
<keyword evidence="1" id="KW-0732">Signal</keyword>
<feature type="signal peptide" evidence="1">
    <location>
        <begin position="1"/>
        <end position="20"/>
    </location>
</feature>